<name>A0A5M9JCE0_MONFR</name>
<comment type="caution">
    <text evidence="1">The sequence shown here is derived from an EMBL/GenBank/DDBJ whole genome shotgun (WGS) entry which is preliminary data.</text>
</comment>
<evidence type="ECO:0000313" key="1">
    <source>
        <dbReference type="EMBL" id="KAA8565559.1"/>
    </source>
</evidence>
<dbReference type="Proteomes" id="UP000322873">
    <property type="component" value="Unassembled WGS sequence"/>
</dbReference>
<keyword evidence="2" id="KW-1185">Reference proteome</keyword>
<gene>
    <name evidence="1" type="ORF">EYC84_009413</name>
</gene>
<organism evidence="1 2">
    <name type="scientific">Monilinia fructicola</name>
    <name type="common">Brown rot fungus</name>
    <name type="synonym">Ciboria fructicola</name>
    <dbReference type="NCBI Taxonomy" id="38448"/>
    <lineage>
        <taxon>Eukaryota</taxon>
        <taxon>Fungi</taxon>
        <taxon>Dikarya</taxon>
        <taxon>Ascomycota</taxon>
        <taxon>Pezizomycotina</taxon>
        <taxon>Leotiomycetes</taxon>
        <taxon>Helotiales</taxon>
        <taxon>Sclerotiniaceae</taxon>
        <taxon>Monilinia</taxon>
    </lineage>
</organism>
<accession>A0A5M9JCE0</accession>
<proteinExistence type="predicted"/>
<dbReference type="AlphaFoldDB" id="A0A5M9JCE0"/>
<sequence>MASTAMDTIDKTMEKTFPALGSLVEASAIRRTRKLMMDINSQSQRMPGICATSWEMGPAKVCSAAVEHTSSQTGHVEFLSGFHILSSSRQMLGGAPGLATKERHDGALSEQYTLTARPGVRRGYHGAVNQRDGNSTACRSAVCMGSRVKRDGYSCGNRGYRLHQGGTEVSEREPDNSAGGKLYTSMVTNHANKSIEMRVKHWLRASMFDKAFVSPSQVPEDEHEARDEEFLRALSSDIHPCEYSKSARP</sequence>
<dbReference type="EMBL" id="VICG01000013">
    <property type="protein sequence ID" value="KAA8565559.1"/>
    <property type="molecule type" value="Genomic_DNA"/>
</dbReference>
<reference evidence="1 2" key="1">
    <citation type="submission" date="2019-06" db="EMBL/GenBank/DDBJ databases">
        <title>Genome Sequence of the Brown Rot Fungal Pathogen Monilinia fructicola.</title>
        <authorList>
            <person name="De Miccolis Angelini R.M."/>
            <person name="Landi L."/>
            <person name="Abate D."/>
            <person name="Pollastro S."/>
            <person name="Romanazzi G."/>
            <person name="Faretra F."/>
        </authorList>
    </citation>
    <scope>NUCLEOTIDE SEQUENCE [LARGE SCALE GENOMIC DNA]</scope>
    <source>
        <strain evidence="1 2">Mfrc123</strain>
    </source>
</reference>
<protein>
    <submittedName>
        <fullName evidence="1">Uncharacterized protein</fullName>
    </submittedName>
</protein>
<evidence type="ECO:0000313" key="2">
    <source>
        <dbReference type="Proteomes" id="UP000322873"/>
    </source>
</evidence>